<name>A0ACB8EAT5_9SAUR</name>
<gene>
    <name evidence="1" type="ORF">K3G42_012226</name>
</gene>
<protein>
    <submittedName>
        <fullName evidence="1">Uncharacterized protein</fullName>
    </submittedName>
</protein>
<sequence>MRGSGGGGGALCLGLPVQPRSPPAPTRGLGAAPAMSRVRLSNGSPTLERMEARRADSPKPSACRSLFGPVDRDELARELQRHRLELAEAGRRTWNFDFQRHRPLDGRYEWQAVAPDALPDFYTRPPRLRAARPGSPRRPAEEPPRTVEAPPEPAAAPGAGPRKRPADPDDSSHQNKRANATEVIPEDPPSASSVEQTPKKSSPRRHQT</sequence>
<dbReference type="Proteomes" id="UP000827872">
    <property type="component" value="Linkage Group LG14"/>
</dbReference>
<dbReference type="EMBL" id="CM037627">
    <property type="protein sequence ID" value="KAH7989652.1"/>
    <property type="molecule type" value="Genomic_DNA"/>
</dbReference>
<organism evidence="1 2">
    <name type="scientific">Sphaerodactylus townsendi</name>
    <dbReference type="NCBI Taxonomy" id="933632"/>
    <lineage>
        <taxon>Eukaryota</taxon>
        <taxon>Metazoa</taxon>
        <taxon>Chordata</taxon>
        <taxon>Craniata</taxon>
        <taxon>Vertebrata</taxon>
        <taxon>Euteleostomi</taxon>
        <taxon>Lepidosauria</taxon>
        <taxon>Squamata</taxon>
        <taxon>Bifurcata</taxon>
        <taxon>Gekkota</taxon>
        <taxon>Sphaerodactylidae</taxon>
        <taxon>Sphaerodactylus</taxon>
    </lineage>
</organism>
<reference evidence="1" key="1">
    <citation type="submission" date="2021-08" db="EMBL/GenBank/DDBJ databases">
        <title>The first chromosome-level gecko genome reveals the dynamic sex chromosomes of Neotropical dwarf geckos (Sphaerodactylidae: Sphaerodactylus).</title>
        <authorList>
            <person name="Pinto B.J."/>
            <person name="Keating S.E."/>
            <person name="Gamble T."/>
        </authorList>
    </citation>
    <scope>NUCLEOTIDE SEQUENCE</scope>
    <source>
        <strain evidence="1">TG3544</strain>
    </source>
</reference>
<comment type="caution">
    <text evidence="1">The sequence shown here is derived from an EMBL/GenBank/DDBJ whole genome shotgun (WGS) entry which is preliminary data.</text>
</comment>
<evidence type="ECO:0000313" key="1">
    <source>
        <dbReference type="EMBL" id="KAH7989652.1"/>
    </source>
</evidence>
<proteinExistence type="predicted"/>
<accession>A0ACB8EAT5</accession>
<evidence type="ECO:0000313" key="2">
    <source>
        <dbReference type="Proteomes" id="UP000827872"/>
    </source>
</evidence>
<keyword evidence="2" id="KW-1185">Reference proteome</keyword>